<keyword evidence="3" id="KW-1185">Reference proteome</keyword>
<dbReference type="AlphaFoldDB" id="A0A8X7R8G9"/>
<protein>
    <submittedName>
        <fullName evidence="2">Uncharacterized protein</fullName>
    </submittedName>
</protein>
<dbReference type="EMBL" id="JAAMPC010000011">
    <property type="protein sequence ID" value="KAG2282460.1"/>
    <property type="molecule type" value="Genomic_DNA"/>
</dbReference>
<proteinExistence type="predicted"/>
<evidence type="ECO:0000256" key="1">
    <source>
        <dbReference type="SAM" id="MobiDB-lite"/>
    </source>
</evidence>
<accession>A0A8X7R8G9</accession>
<feature type="compositionally biased region" description="Basic residues" evidence="1">
    <location>
        <begin position="202"/>
        <end position="216"/>
    </location>
</feature>
<comment type="caution">
    <text evidence="2">The sequence shown here is derived from an EMBL/GenBank/DDBJ whole genome shotgun (WGS) entry which is preliminary data.</text>
</comment>
<gene>
    <name evidence="2" type="ORF">Bca52824_053680</name>
</gene>
<dbReference type="Proteomes" id="UP000886595">
    <property type="component" value="Unassembled WGS sequence"/>
</dbReference>
<sequence>MCVPVIRIRCRIGSAPTSSLSPTARPSRSLPKMITEFFGTVLAVEYSVANLGHPTSPAYPEDFLRSVRAVALLRVYCWSEISVERIRELKDRIARREWRSDLLTVLPIRAKRLDIFPRDIQKQLTEAKKMGTLPDLSAIIAAQLGLASGEGPSTAVPRFDEVFPSDARSAGKGKKRKRGVGSGAGRSTEDTSDVPPSSEPRKKSKKKRTKKKSTGE</sequence>
<name>A0A8X7R8G9_BRACI</name>
<evidence type="ECO:0000313" key="3">
    <source>
        <dbReference type="Proteomes" id="UP000886595"/>
    </source>
</evidence>
<dbReference type="OrthoDB" id="10460033at2759"/>
<organism evidence="2 3">
    <name type="scientific">Brassica carinata</name>
    <name type="common">Ethiopian mustard</name>
    <name type="synonym">Abyssinian cabbage</name>
    <dbReference type="NCBI Taxonomy" id="52824"/>
    <lineage>
        <taxon>Eukaryota</taxon>
        <taxon>Viridiplantae</taxon>
        <taxon>Streptophyta</taxon>
        <taxon>Embryophyta</taxon>
        <taxon>Tracheophyta</taxon>
        <taxon>Spermatophyta</taxon>
        <taxon>Magnoliopsida</taxon>
        <taxon>eudicotyledons</taxon>
        <taxon>Gunneridae</taxon>
        <taxon>Pentapetalae</taxon>
        <taxon>rosids</taxon>
        <taxon>malvids</taxon>
        <taxon>Brassicales</taxon>
        <taxon>Brassicaceae</taxon>
        <taxon>Brassiceae</taxon>
        <taxon>Brassica</taxon>
    </lineage>
</organism>
<evidence type="ECO:0000313" key="2">
    <source>
        <dbReference type="EMBL" id="KAG2282460.1"/>
    </source>
</evidence>
<feature type="region of interest" description="Disordered" evidence="1">
    <location>
        <begin position="155"/>
        <end position="216"/>
    </location>
</feature>
<reference evidence="2 3" key="1">
    <citation type="submission" date="2020-02" db="EMBL/GenBank/DDBJ databases">
        <authorList>
            <person name="Ma Q."/>
            <person name="Huang Y."/>
            <person name="Song X."/>
            <person name="Pei D."/>
        </authorList>
    </citation>
    <scope>NUCLEOTIDE SEQUENCE [LARGE SCALE GENOMIC DNA]</scope>
    <source>
        <strain evidence="2">Sxm20200214</strain>
        <tissue evidence="2">Leaf</tissue>
    </source>
</reference>